<keyword evidence="4 5" id="KW-0648">Protein biosynthesis</keyword>
<dbReference type="STRING" id="1314773.A0A3N2PZ93"/>
<feature type="compositionally biased region" description="Acidic residues" evidence="6">
    <location>
        <begin position="560"/>
        <end position="578"/>
    </location>
</feature>
<keyword evidence="3" id="KW-0694">RNA-binding</keyword>
<keyword evidence="2 5" id="KW-0396">Initiation factor</keyword>
<dbReference type="Proteomes" id="UP000272025">
    <property type="component" value="Unassembled WGS sequence"/>
</dbReference>
<sequence length="578" mass="63987">MAQTNNWVDIVESCPPGDGWGPPVTTDTTLNGVPYAPFSKGDKLGRMADWTTDGKTDGRGGRQQYNRNYRDQQVYGSNSAVTFNAPPAEDESSFSVVSNTRDTAKTRYGRGAIFTRGRGQRGGRGDARTARSSALNRTGPPVGRGGGYNAERGRGGGHRGRRFGWKDYDKPQRNRDASINIKPDWTLLEEMDFNRLVKLNLETDDGEDVDSYGFVYQYDRSYDKPPVKGAEKKLTPIDRAAYNVTTSSDPIIQELAEKDEAVIFATDSILSVLMCAPRSVYSWDVVIVRQGNKIFLDKRDNAALDMVTVNENAADAPLEAEGGKEGINNPPALAEEATYINHNFVNQVVIENDSRRVDMPHANPFYNASEDTDPPASKAYKYRRFDLSTADEEENPVHLIVRTEVDAVQKNAISSEDQFLTIKALNEFDSKAQGSGGALDWRTKLVSQRGAVVATEMKNNSCKLARWTVQSILSKSDVLKLGFVSRANPRSNDKHVILGVIGWKPRDFAAQMNLSLNNGWGIVRTIADMILAREDGKYILVKDPNKPVLRLYQVPAGSLDGDEDDHEEEDVAEESADE</sequence>
<comment type="domain">
    <text evidence="5">The RNA gate region regulates mRNA cap recognition to prevent promiscuous mRNA-binding before assembly of eif3d into the full eukaryotic translation initiation factor 3 (eIF-3) complex.</text>
</comment>
<protein>
    <recommendedName>
        <fullName evidence="5">Eukaryotic translation initiation factor 3 subunit D</fullName>
        <shortName evidence="5">eIF3d</shortName>
    </recommendedName>
</protein>
<evidence type="ECO:0000256" key="3">
    <source>
        <dbReference type="ARBA" id="ARBA00022884"/>
    </source>
</evidence>
<feature type="region of interest" description="Disordered" evidence="6">
    <location>
        <begin position="555"/>
        <end position="578"/>
    </location>
</feature>
<comment type="similarity">
    <text evidence="5">Belongs to the eIF-3 subunit D family.</text>
</comment>
<comment type="subunit">
    <text evidence="5">Component of the eukaryotic translation initiation factor 3 (eIF-3) complex.</text>
</comment>
<dbReference type="RefSeq" id="XP_028467630.1">
    <property type="nucleotide sequence ID" value="XM_028606766.1"/>
</dbReference>
<keyword evidence="8" id="KW-1185">Reference proteome</keyword>
<dbReference type="EMBL" id="ML119053">
    <property type="protein sequence ID" value="ROT39824.1"/>
    <property type="molecule type" value="Genomic_DNA"/>
</dbReference>
<evidence type="ECO:0000256" key="4">
    <source>
        <dbReference type="ARBA" id="ARBA00022917"/>
    </source>
</evidence>
<name>A0A3N2PZ93_SODAK</name>
<evidence type="ECO:0000256" key="1">
    <source>
        <dbReference type="ARBA" id="ARBA00022490"/>
    </source>
</evidence>
<reference evidence="7 8" key="1">
    <citation type="journal article" date="2018" name="Mol. Ecol.">
        <title>The obligate alkalophilic soda-lake fungus Sodiomyces alkalinus has shifted to a protein diet.</title>
        <authorList>
            <person name="Grum-Grzhimaylo A.A."/>
            <person name="Falkoski D.L."/>
            <person name="van den Heuvel J."/>
            <person name="Valero-Jimenez C.A."/>
            <person name="Min B."/>
            <person name="Choi I.G."/>
            <person name="Lipzen A."/>
            <person name="Daum C.G."/>
            <person name="Aanen D.K."/>
            <person name="Tsang A."/>
            <person name="Henrissat B."/>
            <person name="Bilanenko E.N."/>
            <person name="de Vries R.P."/>
            <person name="van Kan J.A.L."/>
            <person name="Grigoriev I.V."/>
            <person name="Debets A.J.M."/>
        </authorList>
    </citation>
    <scope>NUCLEOTIDE SEQUENCE [LARGE SCALE GENOMIC DNA]</scope>
    <source>
        <strain evidence="7 8">F11</strain>
    </source>
</reference>
<dbReference type="GO" id="GO:0016282">
    <property type="term" value="C:eukaryotic 43S preinitiation complex"/>
    <property type="evidence" value="ECO:0007669"/>
    <property type="project" value="UniProtKB-UniRule"/>
</dbReference>
<evidence type="ECO:0000256" key="5">
    <source>
        <dbReference type="HAMAP-Rule" id="MF_03003"/>
    </source>
</evidence>
<feature type="region of interest" description="RNA gate" evidence="5">
    <location>
        <begin position="303"/>
        <end position="317"/>
    </location>
</feature>
<comment type="subcellular location">
    <subcellularLocation>
        <location evidence="5">Cytoplasm</location>
    </subcellularLocation>
</comment>
<accession>A0A3N2PZ93</accession>
<dbReference type="GO" id="GO:0033290">
    <property type="term" value="C:eukaryotic 48S preinitiation complex"/>
    <property type="evidence" value="ECO:0007669"/>
    <property type="project" value="UniProtKB-UniRule"/>
</dbReference>
<feature type="compositionally biased region" description="Basic and acidic residues" evidence="6">
    <location>
        <begin position="40"/>
        <end position="60"/>
    </location>
</feature>
<dbReference type="GO" id="GO:0002191">
    <property type="term" value="P:cap-dependent translational initiation"/>
    <property type="evidence" value="ECO:0007669"/>
    <property type="project" value="UniProtKB-UniRule"/>
</dbReference>
<evidence type="ECO:0000256" key="6">
    <source>
        <dbReference type="SAM" id="MobiDB-lite"/>
    </source>
</evidence>
<dbReference type="OrthoDB" id="16538at2759"/>
<evidence type="ECO:0000313" key="7">
    <source>
        <dbReference type="EMBL" id="ROT39824.1"/>
    </source>
</evidence>
<feature type="region of interest" description="Disordered" evidence="6">
    <location>
        <begin position="115"/>
        <end position="169"/>
    </location>
</feature>
<dbReference type="GeneID" id="39575244"/>
<comment type="function">
    <text evidence="5">mRNA cap-binding component of the eukaryotic translation initiation factor 3 (eIF-3) complex, which is involved in protein synthesis of a specialized repertoire of mRNAs and, together with other initiation factors, stimulates binding of mRNA and methionyl-tRNAi to the 40S ribosome. The eIF-3 complex specifically targets and initiates translation of a subset of mRNAs involved in cell proliferation. In the eIF-3 complex, eif3d specifically recognizes and binds the 7-methylguanosine cap of a subset of mRNAs.</text>
</comment>
<dbReference type="HAMAP" id="MF_03003">
    <property type="entry name" value="eIF3d"/>
    <property type="match status" value="1"/>
</dbReference>
<dbReference type="GO" id="GO:0001732">
    <property type="term" value="P:formation of cytoplasmic translation initiation complex"/>
    <property type="evidence" value="ECO:0007669"/>
    <property type="project" value="UniProtKB-UniRule"/>
</dbReference>
<dbReference type="Pfam" id="PF05091">
    <property type="entry name" value="eIF-3_zeta"/>
    <property type="match status" value="1"/>
</dbReference>
<dbReference type="InterPro" id="IPR007783">
    <property type="entry name" value="eIF3d"/>
</dbReference>
<evidence type="ECO:0000256" key="2">
    <source>
        <dbReference type="ARBA" id="ARBA00022540"/>
    </source>
</evidence>
<dbReference type="PANTHER" id="PTHR12399">
    <property type="entry name" value="EUKARYOTIC TRANSLATION INITIATION FACTOR 3 SUBUNIT 7"/>
    <property type="match status" value="1"/>
</dbReference>
<gene>
    <name evidence="7" type="ORF">SODALDRAFT_138861</name>
</gene>
<feature type="region of interest" description="Disordered" evidence="6">
    <location>
        <begin position="31"/>
        <end position="64"/>
    </location>
</feature>
<organism evidence="7 8">
    <name type="scientific">Sodiomyces alkalinus (strain CBS 110278 / VKM F-3762 / F11)</name>
    <name type="common">Alkaliphilic filamentous fungus</name>
    <dbReference type="NCBI Taxonomy" id="1314773"/>
    <lineage>
        <taxon>Eukaryota</taxon>
        <taxon>Fungi</taxon>
        <taxon>Dikarya</taxon>
        <taxon>Ascomycota</taxon>
        <taxon>Pezizomycotina</taxon>
        <taxon>Sordariomycetes</taxon>
        <taxon>Hypocreomycetidae</taxon>
        <taxon>Glomerellales</taxon>
        <taxon>Plectosphaerellaceae</taxon>
        <taxon>Sodiomyces</taxon>
    </lineage>
</organism>
<proteinExistence type="inferred from homology"/>
<dbReference type="GO" id="GO:0003743">
    <property type="term" value="F:translation initiation factor activity"/>
    <property type="evidence" value="ECO:0007669"/>
    <property type="project" value="UniProtKB-UniRule"/>
</dbReference>
<dbReference type="PANTHER" id="PTHR12399:SF0">
    <property type="entry name" value="EUKARYOTIC TRANSLATION INITIATION FACTOR 3 SUBUNIT D"/>
    <property type="match status" value="1"/>
</dbReference>
<dbReference type="GO" id="GO:0098808">
    <property type="term" value="F:mRNA cap binding"/>
    <property type="evidence" value="ECO:0007669"/>
    <property type="project" value="UniProtKB-UniRule"/>
</dbReference>
<dbReference type="PIRSF" id="PIRSF016281">
    <property type="entry name" value="EIF-3_zeta"/>
    <property type="match status" value="1"/>
</dbReference>
<keyword evidence="1 5" id="KW-0963">Cytoplasm</keyword>
<evidence type="ECO:0000313" key="8">
    <source>
        <dbReference type="Proteomes" id="UP000272025"/>
    </source>
</evidence>
<dbReference type="GO" id="GO:0005852">
    <property type="term" value="C:eukaryotic translation initiation factor 3 complex"/>
    <property type="evidence" value="ECO:0007669"/>
    <property type="project" value="UniProtKB-UniRule"/>
</dbReference>
<dbReference type="AlphaFoldDB" id="A0A3N2PZ93"/>